<dbReference type="Pfam" id="PF10842">
    <property type="entry name" value="DUF2642"/>
    <property type="match status" value="1"/>
</dbReference>
<evidence type="ECO:0000313" key="1">
    <source>
        <dbReference type="EMBL" id="MEC0275211.1"/>
    </source>
</evidence>
<gene>
    <name evidence="1" type="ORF">P4706_19345</name>
</gene>
<reference evidence="1 2" key="1">
    <citation type="submission" date="2023-03" db="EMBL/GenBank/DDBJ databases">
        <title>Bacillus Genome Sequencing.</title>
        <authorList>
            <person name="Dunlap C."/>
        </authorList>
    </citation>
    <scope>NUCLEOTIDE SEQUENCE [LARGE SCALE GENOMIC DNA]</scope>
    <source>
        <strain evidence="1 2">B-41290</strain>
    </source>
</reference>
<keyword evidence="2" id="KW-1185">Reference proteome</keyword>
<dbReference type="Proteomes" id="UP001307168">
    <property type="component" value="Unassembled WGS sequence"/>
</dbReference>
<name>A0AAW9NDU5_9BACI</name>
<dbReference type="InterPro" id="IPR020139">
    <property type="entry name" value="DUF2642"/>
</dbReference>
<organism evidence="1 2">
    <name type="scientific">Peribacillus castrilensis</name>
    <dbReference type="NCBI Taxonomy" id="2897690"/>
    <lineage>
        <taxon>Bacteria</taxon>
        <taxon>Bacillati</taxon>
        <taxon>Bacillota</taxon>
        <taxon>Bacilli</taxon>
        <taxon>Bacillales</taxon>
        <taxon>Bacillaceae</taxon>
        <taxon>Peribacillus</taxon>
    </lineage>
</organism>
<sequence>MERMKSVLYTDLILGHFRSLKETLKGLVNRNIIITTHFSGVTGQLIKVKDDYAVLRETGNSLVYIPIRSIELVTLVEEEEI</sequence>
<dbReference type="AlphaFoldDB" id="A0AAW9NDU5"/>
<proteinExistence type="predicted"/>
<comment type="caution">
    <text evidence="1">The sequence shown here is derived from an EMBL/GenBank/DDBJ whole genome shotgun (WGS) entry which is preliminary data.</text>
</comment>
<dbReference type="RefSeq" id="WP_367407454.1">
    <property type="nucleotide sequence ID" value="NZ_JARNBH010000018.1"/>
</dbReference>
<protein>
    <submittedName>
        <fullName evidence="1">DUF2642 domain-containing protein</fullName>
    </submittedName>
</protein>
<accession>A0AAW9NDU5</accession>
<dbReference type="EMBL" id="JARNBH010000018">
    <property type="protein sequence ID" value="MEC0275211.1"/>
    <property type="molecule type" value="Genomic_DNA"/>
</dbReference>
<evidence type="ECO:0000313" key="2">
    <source>
        <dbReference type="Proteomes" id="UP001307168"/>
    </source>
</evidence>